<comment type="similarity">
    <text evidence="7">Belongs to the binding-protein-dependent transport system permease family.</text>
</comment>
<sequence length="328" mass="35397">MLTYILRRLALALSVILATLVSAFLLFFAGPSDPAQAMCPETRCNPQRLQQITQSIGLDKPLSVQFLEYFKGLFVGRDFLYAGDTVHCGAPCLGFSFVTRRSVNDELFTRFPNTVVLALMAAVVFVTVGVTLGIIAAVRRGSATDRGLVGASQVLGSIPYYVLALLVALYPVILWNVLPQYSAISAGVGPYFLGMLAPALILGFVTSASYVRYTRNSMIETLSMDYIRTARSKGINERTVLFKHGFRAAMSPIATILGLDIAALLTGTLITEQIFGVDGIGRRGLAALKAFDLPVIMGTVLIGAVVVVVMNLVVDIAYSFIDPRVRLS</sequence>
<evidence type="ECO:0000313" key="10">
    <source>
        <dbReference type="Proteomes" id="UP000321534"/>
    </source>
</evidence>
<evidence type="ECO:0000313" key="9">
    <source>
        <dbReference type="EMBL" id="GEO31454.1"/>
    </source>
</evidence>
<keyword evidence="2 7" id="KW-0813">Transport</keyword>
<dbReference type="InterPro" id="IPR035906">
    <property type="entry name" value="MetI-like_sf"/>
</dbReference>
<keyword evidence="3" id="KW-1003">Cell membrane</keyword>
<dbReference type="AlphaFoldDB" id="A0A512D4Q8"/>
<keyword evidence="5 7" id="KW-1133">Transmembrane helix</keyword>
<evidence type="ECO:0000256" key="2">
    <source>
        <dbReference type="ARBA" id="ARBA00022448"/>
    </source>
</evidence>
<evidence type="ECO:0000256" key="6">
    <source>
        <dbReference type="ARBA" id="ARBA00023136"/>
    </source>
</evidence>
<protein>
    <submittedName>
        <fullName evidence="9">ABC transporter permease</fullName>
    </submittedName>
</protein>
<evidence type="ECO:0000256" key="7">
    <source>
        <dbReference type="RuleBase" id="RU363032"/>
    </source>
</evidence>
<dbReference type="EMBL" id="BJYX01000020">
    <property type="protein sequence ID" value="GEO31454.1"/>
    <property type="molecule type" value="Genomic_DNA"/>
</dbReference>
<organism evidence="9 10">
    <name type="scientific">Terrabacter aerolatus</name>
    <dbReference type="NCBI Taxonomy" id="422442"/>
    <lineage>
        <taxon>Bacteria</taxon>
        <taxon>Bacillati</taxon>
        <taxon>Actinomycetota</taxon>
        <taxon>Actinomycetes</taxon>
        <taxon>Micrococcales</taxon>
        <taxon>Intrasporangiaceae</taxon>
        <taxon>Terrabacter</taxon>
    </lineage>
</organism>
<dbReference type="InterPro" id="IPR045621">
    <property type="entry name" value="BPD_transp_1_N"/>
</dbReference>
<dbReference type="Gene3D" id="1.10.3720.10">
    <property type="entry name" value="MetI-like"/>
    <property type="match status" value="1"/>
</dbReference>
<evidence type="ECO:0000259" key="8">
    <source>
        <dbReference type="PROSITE" id="PS50928"/>
    </source>
</evidence>
<dbReference type="GO" id="GO:0005886">
    <property type="term" value="C:plasma membrane"/>
    <property type="evidence" value="ECO:0007669"/>
    <property type="project" value="UniProtKB-SubCell"/>
</dbReference>
<feature type="transmembrane region" description="Helical" evidence="7">
    <location>
        <begin position="158"/>
        <end position="178"/>
    </location>
</feature>
<dbReference type="CDD" id="cd06261">
    <property type="entry name" value="TM_PBP2"/>
    <property type="match status" value="1"/>
</dbReference>
<dbReference type="Pfam" id="PF19300">
    <property type="entry name" value="BPD_transp_1_N"/>
    <property type="match status" value="1"/>
</dbReference>
<evidence type="ECO:0000256" key="5">
    <source>
        <dbReference type="ARBA" id="ARBA00022989"/>
    </source>
</evidence>
<feature type="transmembrane region" description="Helical" evidence="7">
    <location>
        <begin position="115"/>
        <end position="138"/>
    </location>
</feature>
<dbReference type="InterPro" id="IPR000515">
    <property type="entry name" value="MetI-like"/>
</dbReference>
<dbReference type="RefSeq" id="WP_222594157.1">
    <property type="nucleotide sequence ID" value="NZ_BAAARO010000015.1"/>
</dbReference>
<dbReference type="PROSITE" id="PS50928">
    <property type="entry name" value="ABC_TM1"/>
    <property type="match status" value="1"/>
</dbReference>
<comment type="caution">
    <text evidence="9">The sequence shown here is derived from an EMBL/GenBank/DDBJ whole genome shotgun (WGS) entry which is preliminary data.</text>
</comment>
<keyword evidence="6 7" id="KW-0472">Membrane</keyword>
<feature type="transmembrane region" description="Helical" evidence="7">
    <location>
        <begin position="190"/>
        <end position="211"/>
    </location>
</feature>
<dbReference type="Proteomes" id="UP000321534">
    <property type="component" value="Unassembled WGS sequence"/>
</dbReference>
<feature type="transmembrane region" description="Helical" evidence="7">
    <location>
        <begin position="295"/>
        <end position="321"/>
    </location>
</feature>
<comment type="subcellular location">
    <subcellularLocation>
        <location evidence="1 7">Cell membrane</location>
        <topology evidence="1 7">Multi-pass membrane protein</topology>
    </subcellularLocation>
</comment>
<gene>
    <name evidence="9" type="ORF">TAE01_32640</name>
</gene>
<evidence type="ECO:0000256" key="4">
    <source>
        <dbReference type="ARBA" id="ARBA00022692"/>
    </source>
</evidence>
<reference evidence="9 10" key="1">
    <citation type="submission" date="2019-07" db="EMBL/GenBank/DDBJ databases">
        <title>Whole genome shotgun sequence of Terrabacter aerolatus NBRC 106305.</title>
        <authorList>
            <person name="Hosoyama A."/>
            <person name="Uohara A."/>
            <person name="Ohji S."/>
            <person name="Ichikawa N."/>
        </authorList>
    </citation>
    <scope>NUCLEOTIDE SEQUENCE [LARGE SCALE GENOMIC DNA]</scope>
    <source>
        <strain evidence="9 10">NBRC 106305</strain>
    </source>
</reference>
<dbReference type="PANTHER" id="PTHR30465">
    <property type="entry name" value="INNER MEMBRANE ABC TRANSPORTER"/>
    <property type="match status" value="1"/>
</dbReference>
<dbReference type="PANTHER" id="PTHR30465:SF0">
    <property type="entry name" value="OLIGOPEPTIDE TRANSPORT SYSTEM PERMEASE PROTEIN APPB"/>
    <property type="match status" value="1"/>
</dbReference>
<name>A0A512D4Q8_9MICO</name>
<keyword evidence="4 7" id="KW-0812">Transmembrane</keyword>
<evidence type="ECO:0000256" key="1">
    <source>
        <dbReference type="ARBA" id="ARBA00004651"/>
    </source>
</evidence>
<dbReference type="GO" id="GO:0055085">
    <property type="term" value="P:transmembrane transport"/>
    <property type="evidence" value="ECO:0007669"/>
    <property type="project" value="InterPro"/>
</dbReference>
<feature type="transmembrane region" description="Helical" evidence="7">
    <location>
        <begin position="253"/>
        <end position="275"/>
    </location>
</feature>
<feature type="domain" description="ABC transmembrane type-1" evidence="8">
    <location>
        <begin position="111"/>
        <end position="318"/>
    </location>
</feature>
<proteinExistence type="inferred from homology"/>
<accession>A0A512D4Q8</accession>
<dbReference type="SUPFAM" id="SSF161098">
    <property type="entry name" value="MetI-like"/>
    <property type="match status" value="1"/>
</dbReference>
<evidence type="ECO:0000256" key="3">
    <source>
        <dbReference type="ARBA" id="ARBA00022475"/>
    </source>
</evidence>
<dbReference type="Pfam" id="PF00528">
    <property type="entry name" value="BPD_transp_1"/>
    <property type="match status" value="1"/>
</dbReference>
<keyword evidence="10" id="KW-1185">Reference proteome</keyword>